<keyword evidence="3" id="KW-1185">Reference proteome</keyword>
<feature type="compositionally biased region" description="Polar residues" evidence="1">
    <location>
        <begin position="17"/>
        <end position="35"/>
    </location>
</feature>
<dbReference type="HOGENOM" id="CLU_076982_0_0_1"/>
<protein>
    <submittedName>
        <fullName evidence="2">Uncharacterized protein, isoform B</fullName>
    </submittedName>
</protein>
<evidence type="ECO:0000313" key="3">
    <source>
        <dbReference type="Proteomes" id="UP000008792"/>
    </source>
</evidence>
<reference evidence="2 3" key="1">
    <citation type="journal article" date="2007" name="Nature">
        <title>Evolution of genes and genomes on the Drosophila phylogeny.</title>
        <authorList>
            <consortium name="Drosophila 12 Genomes Consortium"/>
            <person name="Clark A.G."/>
            <person name="Eisen M.B."/>
            <person name="Smith D.R."/>
            <person name="Bergman C.M."/>
            <person name="Oliver B."/>
            <person name="Markow T.A."/>
            <person name="Kaufman T.C."/>
            <person name="Kellis M."/>
            <person name="Gelbart W."/>
            <person name="Iyer V.N."/>
            <person name="Pollard D.A."/>
            <person name="Sackton T.B."/>
            <person name="Larracuente A.M."/>
            <person name="Singh N.D."/>
            <person name="Abad J.P."/>
            <person name="Abt D.N."/>
            <person name="Adryan B."/>
            <person name="Aguade M."/>
            <person name="Akashi H."/>
            <person name="Anderson W.W."/>
            <person name="Aquadro C.F."/>
            <person name="Ardell D.H."/>
            <person name="Arguello R."/>
            <person name="Artieri C.G."/>
            <person name="Barbash D.A."/>
            <person name="Barker D."/>
            <person name="Barsanti P."/>
            <person name="Batterham P."/>
            <person name="Batzoglou S."/>
            <person name="Begun D."/>
            <person name="Bhutkar A."/>
            <person name="Blanco E."/>
            <person name="Bosak S.A."/>
            <person name="Bradley R.K."/>
            <person name="Brand A.D."/>
            <person name="Brent M.R."/>
            <person name="Brooks A.N."/>
            <person name="Brown R.H."/>
            <person name="Butlin R.K."/>
            <person name="Caggese C."/>
            <person name="Calvi B.R."/>
            <person name="Bernardo de Carvalho A."/>
            <person name="Caspi A."/>
            <person name="Castrezana S."/>
            <person name="Celniker S.E."/>
            <person name="Chang J.L."/>
            <person name="Chapple C."/>
            <person name="Chatterji S."/>
            <person name="Chinwalla A."/>
            <person name="Civetta A."/>
            <person name="Clifton S.W."/>
            <person name="Comeron J.M."/>
            <person name="Costello J.C."/>
            <person name="Coyne J.A."/>
            <person name="Daub J."/>
            <person name="David R.G."/>
            <person name="Delcher A.L."/>
            <person name="Delehaunty K."/>
            <person name="Do C.B."/>
            <person name="Ebling H."/>
            <person name="Edwards K."/>
            <person name="Eickbush T."/>
            <person name="Evans J.D."/>
            <person name="Filipski A."/>
            <person name="Findeiss S."/>
            <person name="Freyhult E."/>
            <person name="Fulton L."/>
            <person name="Fulton R."/>
            <person name="Garcia A.C."/>
            <person name="Gardiner A."/>
            <person name="Garfield D.A."/>
            <person name="Garvin B.E."/>
            <person name="Gibson G."/>
            <person name="Gilbert D."/>
            <person name="Gnerre S."/>
            <person name="Godfrey J."/>
            <person name="Good R."/>
            <person name="Gotea V."/>
            <person name="Gravely B."/>
            <person name="Greenberg A.J."/>
            <person name="Griffiths-Jones S."/>
            <person name="Gross S."/>
            <person name="Guigo R."/>
            <person name="Gustafson E.A."/>
            <person name="Haerty W."/>
            <person name="Hahn M.W."/>
            <person name="Halligan D.L."/>
            <person name="Halpern A.L."/>
            <person name="Halter G.M."/>
            <person name="Han M.V."/>
            <person name="Heger A."/>
            <person name="Hillier L."/>
            <person name="Hinrichs A.S."/>
            <person name="Holmes I."/>
            <person name="Hoskins R.A."/>
            <person name="Hubisz M.J."/>
            <person name="Hultmark D."/>
            <person name="Huntley M.A."/>
            <person name="Jaffe D.B."/>
            <person name="Jagadeeshan S."/>
            <person name="Jeck W.R."/>
            <person name="Johnson J."/>
            <person name="Jones C.D."/>
            <person name="Jordan W.C."/>
            <person name="Karpen G.H."/>
            <person name="Kataoka E."/>
            <person name="Keightley P.D."/>
            <person name="Kheradpour P."/>
            <person name="Kirkness E.F."/>
            <person name="Koerich L.B."/>
            <person name="Kristiansen K."/>
            <person name="Kudrna D."/>
            <person name="Kulathinal R.J."/>
            <person name="Kumar S."/>
            <person name="Kwok R."/>
            <person name="Lander E."/>
            <person name="Langley C.H."/>
            <person name="Lapoint R."/>
            <person name="Lazzaro B.P."/>
            <person name="Lee S.J."/>
            <person name="Levesque L."/>
            <person name="Li R."/>
            <person name="Lin C.F."/>
            <person name="Lin M.F."/>
            <person name="Lindblad-Toh K."/>
            <person name="Llopart A."/>
            <person name="Long M."/>
            <person name="Low L."/>
            <person name="Lozovsky E."/>
            <person name="Lu J."/>
            <person name="Luo M."/>
            <person name="Machado C.A."/>
            <person name="Makalowski W."/>
            <person name="Marzo M."/>
            <person name="Matsuda M."/>
            <person name="Matzkin L."/>
            <person name="McAllister B."/>
            <person name="McBride C.S."/>
            <person name="McKernan B."/>
            <person name="McKernan K."/>
            <person name="Mendez-Lago M."/>
            <person name="Minx P."/>
            <person name="Mollenhauer M.U."/>
            <person name="Montooth K."/>
            <person name="Mount S.M."/>
            <person name="Mu X."/>
            <person name="Myers E."/>
            <person name="Negre B."/>
            <person name="Newfeld S."/>
            <person name="Nielsen R."/>
            <person name="Noor M.A."/>
            <person name="O'Grady P."/>
            <person name="Pachter L."/>
            <person name="Papaceit M."/>
            <person name="Parisi M.J."/>
            <person name="Parisi M."/>
            <person name="Parts L."/>
            <person name="Pedersen J.S."/>
            <person name="Pesole G."/>
            <person name="Phillippy A.M."/>
            <person name="Ponting C.P."/>
            <person name="Pop M."/>
            <person name="Porcelli D."/>
            <person name="Powell J.R."/>
            <person name="Prohaska S."/>
            <person name="Pruitt K."/>
            <person name="Puig M."/>
            <person name="Quesneville H."/>
            <person name="Ram K.R."/>
            <person name="Rand D."/>
            <person name="Rasmussen M.D."/>
            <person name="Reed L.K."/>
            <person name="Reenan R."/>
            <person name="Reily A."/>
            <person name="Remington K.A."/>
            <person name="Rieger T.T."/>
            <person name="Ritchie M.G."/>
            <person name="Robin C."/>
            <person name="Rogers Y.H."/>
            <person name="Rohde C."/>
            <person name="Rozas J."/>
            <person name="Rubenfield M.J."/>
            <person name="Ruiz A."/>
            <person name="Russo S."/>
            <person name="Salzberg S.L."/>
            <person name="Sanchez-Gracia A."/>
            <person name="Saranga D.J."/>
            <person name="Sato H."/>
            <person name="Schaeffer S.W."/>
            <person name="Schatz M.C."/>
            <person name="Schlenke T."/>
            <person name="Schwartz R."/>
            <person name="Segarra C."/>
            <person name="Singh R.S."/>
            <person name="Sirot L."/>
            <person name="Sirota M."/>
            <person name="Sisneros N.B."/>
            <person name="Smith C.D."/>
            <person name="Smith T.F."/>
            <person name="Spieth J."/>
            <person name="Stage D.E."/>
            <person name="Stark A."/>
            <person name="Stephan W."/>
            <person name="Strausberg R.L."/>
            <person name="Strempel S."/>
            <person name="Sturgill D."/>
            <person name="Sutton G."/>
            <person name="Sutton G.G."/>
            <person name="Tao W."/>
            <person name="Teichmann S."/>
            <person name="Tobari Y.N."/>
            <person name="Tomimura Y."/>
            <person name="Tsolas J.M."/>
            <person name="Valente V.L."/>
            <person name="Venter E."/>
            <person name="Venter J.C."/>
            <person name="Vicario S."/>
            <person name="Vieira F.G."/>
            <person name="Vilella A.J."/>
            <person name="Villasante A."/>
            <person name="Walenz B."/>
            <person name="Wang J."/>
            <person name="Wasserman M."/>
            <person name="Watts T."/>
            <person name="Wilson D."/>
            <person name="Wilson R.K."/>
            <person name="Wing R.A."/>
            <person name="Wolfner M.F."/>
            <person name="Wong A."/>
            <person name="Wong G.K."/>
            <person name="Wu C.I."/>
            <person name="Wu G."/>
            <person name="Yamamoto D."/>
            <person name="Yang H.P."/>
            <person name="Yang S.P."/>
            <person name="Yorke J.A."/>
            <person name="Yoshida K."/>
            <person name="Zdobnov E."/>
            <person name="Zhang P."/>
            <person name="Zhang Y."/>
            <person name="Zimin A.V."/>
            <person name="Baldwin J."/>
            <person name="Abdouelleil A."/>
            <person name="Abdulkadir J."/>
            <person name="Abebe A."/>
            <person name="Abera B."/>
            <person name="Abreu J."/>
            <person name="Acer S.C."/>
            <person name="Aftuck L."/>
            <person name="Alexander A."/>
            <person name="An P."/>
            <person name="Anderson E."/>
            <person name="Anderson S."/>
            <person name="Arachi H."/>
            <person name="Azer M."/>
            <person name="Bachantsang P."/>
            <person name="Barry A."/>
            <person name="Bayul T."/>
            <person name="Berlin A."/>
            <person name="Bessette D."/>
            <person name="Bloom T."/>
            <person name="Blye J."/>
            <person name="Boguslavskiy L."/>
            <person name="Bonnet C."/>
            <person name="Boukhgalter B."/>
            <person name="Bourzgui I."/>
            <person name="Brown A."/>
            <person name="Cahill P."/>
            <person name="Channer S."/>
            <person name="Cheshatsang Y."/>
            <person name="Chuda L."/>
            <person name="Citroen M."/>
            <person name="Collymore A."/>
            <person name="Cooke P."/>
            <person name="Costello M."/>
            <person name="D'Aco K."/>
            <person name="Daza R."/>
            <person name="De Haan G."/>
            <person name="DeGray S."/>
            <person name="DeMaso C."/>
            <person name="Dhargay N."/>
            <person name="Dooley K."/>
            <person name="Dooley E."/>
            <person name="Doricent M."/>
            <person name="Dorje P."/>
            <person name="Dorjee K."/>
            <person name="Dupes A."/>
            <person name="Elong R."/>
            <person name="Falk J."/>
            <person name="Farina A."/>
            <person name="Faro S."/>
            <person name="Ferguson D."/>
            <person name="Fisher S."/>
            <person name="Foley C.D."/>
            <person name="Franke A."/>
            <person name="Friedrich D."/>
            <person name="Gadbois L."/>
            <person name="Gearin G."/>
            <person name="Gearin C.R."/>
            <person name="Giannoukos G."/>
            <person name="Goode T."/>
            <person name="Graham J."/>
            <person name="Grandbois E."/>
            <person name="Grewal S."/>
            <person name="Gyaltsen K."/>
            <person name="Hafez N."/>
            <person name="Hagos B."/>
            <person name="Hall J."/>
            <person name="Henson C."/>
            <person name="Hollinger A."/>
            <person name="Honan T."/>
            <person name="Huard M.D."/>
            <person name="Hughes L."/>
            <person name="Hurhula B."/>
            <person name="Husby M.E."/>
            <person name="Kamat A."/>
            <person name="Kanga B."/>
            <person name="Kashin S."/>
            <person name="Khazanovich D."/>
            <person name="Kisner P."/>
            <person name="Lance K."/>
            <person name="Lara M."/>
            <person name="Lee W."/>
            <person name="Lennon N."/>
            <person name="Letendre F."/>
            <person name="LeVine R."/>
            <person name="Lipovsky A."/>
            <person name="Liu X."/>
            <person name="Liu J."/>
            <person name="Liu S."/>
            <person name="Lokyitsang T."/>
            <person name="Lokyitsang Y."/>
            <person name="Lubonja R."/>
            <person name="Lui A."/>
            <person name="MacDonald P."/>
            <person name="Magnisalis V."/>
            <person name="Maru K."/>
            <person name="Matthews C."/>
            <person name="McCusker W."/>
            <person name="McDonough S."/>
            <person name="Mehta T."/>
            <person name="Meldrim J."/>
            <person name="Meneus L."/>
            <person name="Mihai O."/>
            <person name="Mihalev A."/>
            <person name="Mihova T."/>
            <person name="Mittelman R."/>
            <person name="Mlenga V."/>
            <person name="Montmayeur A."/>
            <person name="Mulrain L."/>
            <person name="Navidi A."/>
            <person name="Naylor J."/>
            <person name="Negash T."/>
            <person name="Nguyen T."/>
            <person name="Nguyen N."/>
            <person name="Nicol R."/>
            <person name="Norbu C."/>
            <person name="Norbu N."/>
            <person name="Novod N."/>
            <person name="O'Neill B."/>
            <person name="Osman S."/>
            <person name="Markiewicz E."/>
            <person name="Oyono O.L."/>
            <person name="Patti C."/>
            <person name="Phunkhang P."/>
            <person name="Pierre F."/>
            <person name="Priest M."/>
            <person name="Raghuraman S."/>
            <person name="Rege F."/>
            <person name="Reyes R."/>
            <person name="Rise C."/>
            <person name="Rogov P."/>
            <person name="Ross K."/>
            <person name="Ryan E."/>
            <person name="Settipalli S."/>
            <person name="Shea T."/>
            <person name="Sherpa N."/>
            <person name="Shi L."/>
            <person name="Shih D."/>
            <person name="Sparrow T."/>
            <person name="Spaulding J."/>
            <person name="Stalker J."/>
            <person name="Stange-Thomann N."/>
            <person name="Stavropoulos S."/>
            <person name="Stone C."/>
            <person name="Strader C."/>
            <person name="Tesfaye S."/>
            <person name="Thomson T."/>
            <person name="Thoulutsang Y."/>
            <person name="Thoulutsang D."/>
            <person name="Topham K."/>
            <person name="Topping I."/>
            <person name="Tsamla T."/>
            <person name="Vassiliev H."/>
            <person name="Vo A."/>
            <person name="Wangchuk T."/>
            <person name="Wangdi T."/>
            <person name="Weiand M."/>
            <person name="Wilkinson J."/>
            <person name="Wilson A."/>
            <person name="Yadav S."/>
            <person name="Young G."/>
            <person name="Yu Q."/>
            <person name="Zembek L."/>
            <person name="Zhong D."/>
            <person name="Zimmer A."/>
            <person name="Zwirko Z."/>
            <person name="Jaffe D.B."/>
            <person name="Alvarez P."/>
            <person name="Brockman W."/>
            <person name="Butler J."/>
            <person name="Chin C."/>
            <person name="Gnerre S."/>
            <person name="Grabherr M."/>
            <person name="Kleber M."/>
            <person name="Mauceli E."/>
            <person name="MacCallum I."/>
        </authorList>
    </citation>
    <scope>NUCLEOTIDE SEQUENCE [LARGE SCALE GENOMIC DNA]</scope>
    <source>
        <strain evidence="3">Tucson 15010-1051.87</strain>
    </source>
</reference>
<evidence type="ECO:0000256" key="1">
    <source>
        <dbReference type="SAM" id="MobiDB-lite"/>
    </source>
</evidence>
<name>B4LDH0_DROVI</name>
<dbReference type="eggNOG" id="ENOG502T9P0">
    <property type="taxonomic scope" value="Eukaryota"/>
</dbReference>
<dbReference type="AlphaFoldDB" id="B4LDH0"/>
<feature type="compositionally biased region" description="Low complexity" evidence="1">
    <location>
        <begin position="36"/>
        <end position="49"/>
    </location>
</feature>
<dbReference type="Gene3D" id="3.40.1000.30">
    <property type="match status" value="1"/>
</dbReference>
<gene>
    <name evidence="2" type="primary">Dvir\GJ12952</name>
    <name evidence="2" type="ORF">Dvir_GJ12952</name>
</gene>
<proteinExistence type="predicted"/>
<organism evidence="2 3">
    <name type="scientific">Drosophila virilis</name>
    <name type="common">Fruit fly</name>
    <dbReference type="NCBI Taxonomy" id="7244"/>
    <lineage>
        <taxon>Eukaryota</taxon>
        <taxon>Metazoa</taxon>
        <taxon>Ecdysozoa</taxon>
        <taxon>Arthropoda</taxon>
        <taxon>Hexapoda</taxon>
        <taxon>Insecta</taxon>
        <taxon>Pterygota</taxon>
        <taxon>Neoptera</taxon>
        <taxon>Endopterygota</taxon>
        <taxon>Diptera</taxon>
        <taxon>Brachycera</taxon>
        <taxon>Muscomorpha</taxon>
        <taxon>Ephydroidea</taxon>
        <taxon>Drosophilidae</taxon>
        <taxon>Drosophila</taxon>
    </lineage>
</organism>
<dbReference type="STRING" id="7244.B4LDH0"/>
<sequence>MHVDSNLVTHDTHTRTADSQNPPHSSTNNIHTTPMQEQPQQQQQQQHQQQHAHGVLIAKPCLITAASETKVQAEQEKEKEPLCLENATPDAVPLHLREMLSQFGHRKLSAAELLMLLIYLVALESGFVENQSYLEKRSLLKPVPAVGCFHLFNVRLLSHLPTHYTREFEDTAFRMLLRTLLDSKSAQEPPLMTALQSSLIAIVLGDLMVVTLSPVAPSKERGFSTCLSIGRFVLNVQLEPIYQRFCKLDELSLQLRQNLFQPMRAQQLLALDLHPHPSLLGLPSEVYDEIFKHLNKNQLNILANVNWKLCNYKKQFKDRRPH</sequence>
<dbReference type="EMBL" id="CH940647">
    <property type="protein sequence ID" value="EDW68908.2"/>
    <property type="molecule type" value="Genomic_DNA"/>
</dbReference>
<dbReference type="InParanoid" id="B4LDH0"/>
<dbReference type="FunCoup" id="B4LDH0">
    <property type="interactions" value="11"/>
</dbReference>
<feature type="region of interest" description="Disordered" evidence="1">
    <location>
        <begin position="1"/>
        <end position="51"/>
    </location>
</feature>
<accession>B4LDH0</accession>
<dbReference type="Proteomes" id="UP000008792">
    <property type="component" value="Unassembled WGS sequence"/>
</dbReference>
<evidence type="ECO:0000313" key="2">
    <source>
        <dbReference type="EMBL" id="EDW68908.2"/>
    </source>
</evidence>